<dbReference type="AlphaFoldDB" id="A0A4V1Z2U6"/>
<feature type="transmembrane region" description="Helical" evidence="2">
    <location>
        <begin position="177"/>
        <end position="198"/>
    </location>
</feature>
<feature type="transmembrane region" description="Helical" evidence="2">
    <location>
        <begin position="41"/>
        <end position="68"/>
    </location>
</feature>
<dbReference type="EMBL" id="SDPU01000001">
    <property type="protein sequence ID" value="RYU15636.1"/>
    <property type="molecule type" value="Genomic_DNA"/>
</dbReference>
<keyword evidence="2" id="KW-0472">Membrane</keyword>
<evidence type="ECO:0000313" key="4">
    <source>
        <dbReference type="Proteomes" id="UP000291189"/>
    </source>
</evidence>
<dbReference type="OrthoDB" id="3565890at2"/>
<feature type="transmembrane region" description="Helical" evidence="2">
    <location>
        <begin position="421"/>
        <end position="439"/>
    </location>
</feature>
<feature type="transmembrane region" description="Helical" evidence="2">
    <location>
        <begin position="384"/>
        <end position="409"/>
    </location>
</feature>
<feature type="transmembrane region" description="Helical" evidence="2">
    <location>
        <begin position="12"/>
        <end position="34"/>
    </location>
</feature>
<feature type="transmembrane region" description="Helical" evidence="2">
    <location>
        <begin position="88"/>
        <end position="108"/>
    </location>
</feature>
<reference evidence="3 4" key="1">
    <citation type="submission" date="2019-01" db="EMBL/GenBank/DDBJ databases">
        <title>Nocardioides guangzhouensis sp. nov., an actinobacterium isolated from soil.</title>
        <authorList>
            <person name="Fu Y."/>
            <person name="Cai Y."/>
            <person name="Lin Z."/>
            <person name="Chen P."/>
        </authorList>
    </citation>
    <scope>NUCLEOTIDE SEQUENCE [LARGE SCALE GENOMIC DNA]</scope>
    <source>
        <strain evidence="3 4">NBRC 105384</strain>
    </source>
</reference>
<evidence type="ECO:0000313" key="3">
    <source>
        <dbReference type="EMBL" id="RYU15636.1"/>
    </source>
</evidence>
<gene>
    <name evidence="3" type="ORF">ETU37_00515</name>
</gene>
<keyword evidence="4" id="KW-1185">Reference proteome</keyword>
<evidence type="ECO:0000256" key="1">
    <source>
        <dbReference type="SAM" id="MobiDB-lite"/>
    </source>
</evidence>
<feature type="transmembrane region" description="Helical" evidence="2">
    <location>
        <begin position="302"/>
        <end position="318"/>
    </location>
</feature>
<feature type="transmembrane region" description="Helical" evidence="2">
    <location>
        <begin position="258"/>
        <end position="274"/>
    </location>
</feature>
<feature type="region of interest" description="Disordered" evidence="1">
    <location>
        <begin position="467"/>
        <end position="492"/>
    </location>
</feature>
<feature type="transmembrane region" description="Helical" evidence="2">
    <location>
        <begin position="229"/>
        <end position="251"/>
    </location>
</feature>
<feature type="transmembrane region" description="Helical" evidence="2">
    <location>
        <begin position="149"/>
        <end position="165"/>
    </location>
</feature>
<protein>
    <recommendedName>
        <fullName evidence="5">O-antigen ligase domain-containing protein</fullName>
    </recommendedName>
</protein>
<feature type="transmembrane region" description="Helical" evidence="2">
    <location>
        <begin position="280"/>
        <end position="297"/>
    </location>
</feature>
<feature type="compositionally biased region" description="Basic and acidic residues" evidence="1">
    <location>
        <begin position="478"/>
        <end position="492"/>
    </location>
</feature>
<keyword evidence="2" id="KW-0812">Transmembrane</keyword>
<accession>A0A4V1Z2U6</accession>
<name>A0A4V1Z2U6_9ACTN</name>
<comment type="caution">
    <text evidence="3">The sequence shown here is derived from an EMBL/GenBank/DDBJ whole genome shotgun (WGS) entry which is preliminary data.</text>
</comment>
<keyword evidence="2" id="KW-1133">Transmembrane helix</keyword>
<evidence type="ECO:0000256" key="2">
    <source>
        <dbReference type="SAM" id="Phobius"/>
    </source>
</evidence>
<organism evidence="3 4">
    <name type="scientific">Nocardioides iriomotensis</name>
    <dbReference type="NCBI Taxonomy" id="715784"/>
    <lineage>
        <taxon>Bacteria</taxon>
        <taxon>Bacillati</taxon>
        <taxon>Actinomycetota</taxon>
        <taxon>Actinomycetes</taxon>
        <taxon>Propionibacteriales</taxon>
        <taxon>Nocardioidaceae</taxon>
        <taxon>Nocardioides</taxon>
    </lineage>
</organism>
<dbReference type="RefSeq" id="WP_129984919.1">
    <property type="nucleotide sequence ID" value="NZ_SDPU01000001.1"/>
</dbReference>
<dbReference type="Proteomes" id="UP000291189">
    <property type="component" value="Unassembled WGS sequence"/>
</dbReference>
<evidence type="ECO:0008006" key="5">
    <source>
        <dbReference type="Google" id="ProtNLM"/>
    </source>
</evidence>
<proteinExistence type="predicted"/>
<feature type="transmembrane region" description="Helical" evidence="2">
    <location>
        <begin position="120"/>
        <end position="137"/>
    </location>
</feature>
<sequence length="492" mass="51771">MSGYLESRRAPVTPAAALVVVTAFAAVALGVVVARIPVMAAGAVAAVALGALIWVRPATAALLVIGVTPLVAGIDRDRLVPGLRPNEAVVVFVAGVLALRAVAMMPLGHRLTLRLSKVEWTLVAMAVCASFVPLAFMYVRGRHPTGDDFSHALVLWKFLVGYAVVRASVTTQSQVRWALVTSVVTAAVVAVIGILQALDLLGVRELLRPLYTPFGYDAALEQPRGGSTIGLPAATADLLVMNLAVVAGLWWKARRHPVLLLGAGGVFVLGTFAAAEFSSALGLVVGVVCVAAALRRLDLLKYAPVGGAIGLLAVWPVVEHRLAGFQTVHGLPVSWTTRLTNLQTYFWPELLSGNNLLLGVRPAARVEVASEGLGYVWIESGYTWLLWGGGLPLFASYVVFLVVSLRWLWRRIGGLPSWSSVAALGAFTGIAVGAVLMNFDPHLTYRAAADCLFSLLALAAVAGAANGPSPPDTGAEPARTDIANRRTTGERP</sequence>